<proteinExistence type="inferred from homology"/>
<keyword evidence="10" id="KW-0675">Receptor</keyword>
<dbReference type="GO" id="GO:0005525">
    <property type="term" value="F:GTP binding"/>
    <property type="evidence" value="ECO:0007669"/>
    <property type="project" value="UniProtKB-KW"/>
</dbReference>
<evidence type="ECO:0000256" key="1">
    <source>
        <dbReference type="ARBA" id="ARBA00004389"/>
    </source>
</evidence>
<dbReference type="STRING" id="5539.A0A3E2GRV6"/>
<dbReference type="Gene3D" id="3.40.50.300">
    <property type="entry name" value="P-loop containing nucleotide triphosphate hydrolases"/>
    <property type="match status" value="1"/>
</dbReference>
<dbReference type="OrthoDB" id="41266at2759"/>
<evidence type="ECO:0000256" key="2">
    <source>
        <dbReference type="ARBA" id="ARBA00005619"/>
    </source>
</evidence>
<dbReference type="EMBL" id="NCSJ02000558">
    <property type="protein sequence ID" value="RFU23931.1"/>
    <property type="molecule type" value="Genomic_DNA"/>
</dbReference>
<feature type="non-terminal residue" evidence="12">
    <location>
        <position position="1"/>
    </location>
</feature>
<dbReference type="InterPro" id="IPR003593">
    <property type="entry name" value="AAA+_ATPase"/>
</dbReference>
<dbReference type="AlphaFoldDB" id="A0A3E2GRV6"/>
<gene>
    <name evidence="12" type="ORF">B7463_g12410</name>
</gene>
<organism evidence="12 13">
    <name type="scientific">Scytalidium lignicola</name>
    <name type="common">Hyphomycete</name>
    <dbReference type="NCBI Taxonomy" id="5539"/>
    <lineage>
        <taxon>Eukaryota</taxon>
        <taxon>Fungi</taxon>
        <taxon>Dikarya</taxon>
        <taxon>Ascomycota</taxon>
        <taxon>Pezizomycotina</taxon>
        <taxon>Leotiomycetes</taxon>
        <taxon>Leotiomycetes incertae sedis</taxon>
        <taxon>Scytalidium</taxon>
    </lineage>
</organism>
<evidence type="ECO:0000313" key="13">
    <source>
        <dbReference type="Proteomes" id="UP000258309"/>
    </source>
</evidence>
<dbReference type="OMA" id="WWIAQRI"/>
<comment type="subcellular location">
    <subcellularLocation>
        <location evidence="1">Endoplasmic reticulum membrane</location>
        <topology evidence="1">Single-pass membrane protein</topology>
    </subcellularLocation>
</comment>
<protein>
    <recommendedName>
        <fullName evidence="3">Signal recognition particle receptor subunit beta</fullName>
    </recommendedName>
</protein>
<dbReference type="GO" id="GO:0005789">
    <property type="term" value="C:endoplasmic reticulum membrane"/>
    <property type="evidence" value="ECO:0007669"/>
    <property type="project" value="UniProtKB-SubCell"/>
</dbReference>
<comment type="similarity">
    <text evidence="2">Belongs to the SRP receptor beta subunit family.</text>
</comment>
<keyword evidence="5" id="KW-0547">Nucleotide-binding</keyword>
<name>A0A3E2GRV6_SCYLI</name>
<evidence type="ECO:0000259" key="11">
    <source>
        <dbReference type="SMART" id="SM00382"/>
    </source>
</evidence>
<keyword evidence="7" id="KW-1133">Transmembrane helix</keyword>
<dbReference type="PRINTS" id="PR00449">
    <property type="entry name" value="RASTRNSFRMNG"/>
</dbReference>
<dbReference type="Proteomes" id="UP000258309">
    <property type="component" value="Unassembled WGS sequence"/>
</dbReference>
<evidence type="ECO:0000256" key="10">
    <source>
        <dbReference type="ARBA" id="ARBA00023170"/>
    </source>
</evidence>
<evidence type="ECO:0000256" key="9">
    <source>
        <dbReference type="ARBA" id="ARBA00023136"/>
    </source>
</evidence>
<sequence>MSDFSHWATALMSPSPFALVVAVLIALLLPVFLHTFFFHASGLITLPSFLVVGPSGSGKTSLLTLFERGTAASTHTSQTSIAVECSLPIDMRAESDKFRSVNDPNNRVHKKFLLVDTPGHGKLRYHALDQIMKPQNLKGIIFLVDAAVLSAGDDGLRQTADYLHDILLLLQKRLDGGKSSKALKNVPVLIAANKMDLFMALPATLIKSNIENEIVKVRNSRSKGLLDSGISMGDSEEDDWVGEMGSKEFRFTQMEEFNISVDVIGGSVLGADASEWYKWIAGRL</sequence>
<comment type="caution">
    <text evidence="12">The sequence shown here is derived from an EMBL/GenBank/DDBJ whole genome shotgun (WGS) entry which is preliminary data.</text>
</comment>
<dbReference type="CDD" id="cd04105">
    <property type="entry name" value="SR_beta"/>
    <property type="match status" value="1"/>
</dbReference>
<evidence type="ECO:0000256" key="8">
    <source>
        <dbReference type="ARBA" id="ARBA00023134"/>
    </source>
</evidence>
<evidence type="ECO:0000256" key="4">
    <source>
        <dbReference type="ARBA" id="ARBA00022692"/>
    </source>
</evidence>
<keyword evidence="13" id="KW-1185">Reference proteome</keyword>
<dbReference type="InterPro" id="IPR019009">
    <property type="entry name" value="SRP_receptor_beta_su"/>
</dbReference>
<keyword evidence="9" id="KW-0472">Membrane</keyword>
<keyword evidence="6" id="KW-0256">Endoplasmic reticulum</keyword>
<evidence type="ECO:0000256" key="3">
    <source>
        <dbReference type="ARBA" id="ARBA00020256"/>
    </source>
</evidence>
<evidence type="ECO:0000256" key="7">
    <source>
        <dbReference type="ARBA" id="ARBA00022989"/>
    </source>
</evidence>
<evidence type="ECO:0000313" key="12">
    <source>
        <dbReference type="EMBL" id="RFU23931.1"/>
    </source>
</evidence>
<dbReference type="InterPro" id="IPR027417">
    <property type="entry name" value="P-loop_NTPase"/>
</dbReference>
<evidence type="ECO:0000256" key="6">
    <source>
        <dbReference type="ARBA" id="ARBA00022824"/>
    </source>
</evidence>
<evidence type="ECO:0000256" key="5">
    <source>
        <dbReference type="ARBA" id="ARBA00022741"/>
    </source>
</evidence>
<accession>A0A3E2GRV6</accession>
<dbReference type="SUPFAM" id="SSF52540">
    <property type="entry name" value="P-loop containing nucleoside triphosphate hydrolases"/>
    <property type="match status" value="1"/>
</dbReference>
<feature type="domain" description="AAA+ ATPase" evidence="11">
    <location>
        <begin position="45"/>
        <end position="211"/>
    </location>
</feature>
<keyword evidence="8" id="KW-0342">GTP-binding</keyword>
<dbReference type="Pfam" id="PF09439">
    <property type="entry name" value="SRPRB"/>
    <property type="match status" value="1"/>
</dbReference>
<feature type="non-terminal residue" evidence="12">
    <location>
        <position position="284"/>
    </location>
</feature>
<keyword evidence="4" id="KW-0812">Transmembrane</keyword>
<dbReference type="SMART" id="SM00382">
    <property type="entry name" value="AAA"/>
    <property type="match status" value="1"/>
</dbReference>
<reference evidence="12 13" key="1">
    <citation type="submission" date="2018-05" db="EMBL/GenBank/DDBJ databases">
        <title>Draft genome sequence of Scytalidium lignicola DSM 105466, a ubiquitous saprotrophic fungus.</title>
        <authorList>
            <person name="Buettner E."/>
            <person name="Gebauer A.M."/>
            <person name="Hofrichter M."/>
            <person name="Liers C."/>
            <person name="Kellner H."/>
        </authorList>
    </citation>
    <scope>NUCLEOTIDE SEQUENCE [LARGE SCALE GENOMIC DNA]</scope>
    <source>
        <strain evidence="12 13">DSM 105466</strain>
    </source>
</reference>